<evidence type="ECO:0000313" key="2">
    <source>
        <dbReference type="EMBL" id="KZP27750.1"/>
    </source>
</evidence>
<organism evidence="2 3">
    <name type="scientific">Athelia psychrophila</name>
    <dbReference type="NCBI Taxonomy" id="1759441"/>
    <lineage>
        <taxon>Eukaryota</taxon>
        <taxon>Fungi</taxon>
        <taxon>Dikarya</taxon>
        <taxon>Basidiomycota</taxon>
        <taxon>Agaricomycotina</taxon>
        <taxon>Agaricomycetes</taxon>
        <taxon>Agaricomycetidae</taxon>
        <taxon>Atheliales</taxon>
        <taxon>Atheliaceae</taxon>
        <taxon>Athelia</taxon>
    </lineage>
</organism>
<evidence type="ECO:0000256" key="1">
    <source>
        <dbReference type="SAM" id="MobiDB-lite"/>
    </source>
</evidence>
<accession>A0A166R007</accession>
<dbReference type="OrthoDB" id="2680265at2759"/>
<dbReference type="Proteomes" id="UP000076532">
    <property type="component" value="Unassembled WGS sequence"/>
</dbReference>
<feature type="non-terminal residue" evidence="2">
    <location>
        <position position="1"/>
    </location>
</feature>
<dbReference type="AlphaFoldDB" id="A0A166R007"/>
<gene>
    <name evidence="2" type="ORF">FIBSPDRAFT_730502</name>
</gene>
<keyword evidence="3" id="KW-1185">Reference proteome</keyword>
<name>A0A166R007_9AGAM</name>
<evidence type="ECO:0000313" key="3">
    <source>
        <dbReference type="Proteomes" id="UP000076532"/>
    </source>
</evidence>
<dbReference type="InterPro" id="IPR046521">
    <property type="entry name" value="DUF6698"/>
</dbReference>
<reference evidence="2 3" key="1">
    <citation type="journal article" date="2016" name="Mol. Biol. Evol.">
        <title>Comparative Genomics of Early-Diverging Mushroom-Forming Fungi Provides Insights into the Origins of Lignocellulose Decay Capabilities.</title>
        <authorList>
            <person name="Nagy L.G."/>
            <person name="Riley R."/>
            <person name="Tritt A."/>
            <person name="Adam C."/>
            <person name="Daum C."/>
            <person name="Floudas D."/>
            <person name="Sun H."/>
            <person name="Yadav J.S."/>
            <person name="Pangilinan J."/>
            <person name="Larsson K.H."/>
            <person name="Matsuura K."/>
            <person name="Barry K."/>
            <person name="Labutti K."/>
            <person name="Kuo R."/>
            <person name="Ohm R.A."/>
            <person name="Bhattacharya S.S."/>
            <person name="Shirouzu T."/>
            <person name="Yoshinaga Y."/>
            <person name="Martin F.M."/>
            <person name="Grigoriev I.V."/>
            <person name="Hibbett D.S."/>
        </authorList>
    </citation>
    <scope>NUCLEOTIDE SEQUENCE [LARGE SCALE GENOMIC DNA]</scope>
    <source>
        <strain evidence="2 3">CBS 109695</strain>
    </source>
</reference>
<feature type="region of interest" description="Disordered" evidence="1">
    <location>
        <begin position="125"/>
        <end position="146"/>
    </location>
</feature>
<feature type="compositionally biased region" description="Basic and acidic residues" evidence="1">
    <location>
        <begin position="125"/>
        <end position="135"/>
    </location>
</feature>
<proteinExistence type="predicted"/>
<dbReference type="EMBL" id="KV417507">
    <property type="protein sequence ID" value="KZP27750.1"/>
    <property type="molecule type" value="Genomic_DNA"/>
</dbReference>
<feature type="compositionally biased region" description="Basic residues" evidence="1">
    <location>
        <begin position="136"/>
        <end position="145"/>
    </location>
</feature>
<dbReference type="Pfam" id="PF20414">
    <property type="entry name" value="DUF6698"/>
    <property type="match status" value="1"/>
</dbReference>
<protein>
    <submittedName>
        <fullName evidence="2">Uncharacterized protein</fullName>
    </submittedName>
</protein>
<sequence>QLSKGADMARGDDTSTLKAMIIVWVHELFGPSVPGLITTCKDGRGFYNVHTERLLCPGEYDWDSEEARTAICAGDEEFVVTAESWPRFCYANFSYDPEDVDEGLWQSALMVKTFKCIFMSPSSAIDKKDPEEPATKRHRTTKPSVRKNVASKIGLTSVTG</sequence>